<evidence type="ECO:0000313" key="16">
    <source>
        <dbReference type="Proteomes" id="UP000478417"/>
    </source>
</evidence>
<evidence type="ECO:0000256" key="11">
    <source>
        <dbReference type="ARBA" id="ARBA00051096"/>
    </source>
</evidence>
<sequence>MTQLSGNSVIISGTGSYAPPRILSNDDLSKVVDTSDEWIRTRTGIRERRIASDDETTSDMAAHAAREAIKNAGLEVDDIGLIVVGTVTPDMPFPNTACFVQHKLGLGKVPAFDLEAACSGFIYSMDVARSLMLVKGTKHALVIGAEKLSSITNWEDRTTCVLFGDGAGAVVLSLVDKPNVGVLDALLGADGRETGILCVPGGGSASPYTVETIERSLHTIQMQGNQVFKIAVRVMCQSALDILEKSGLTAEDVSLVVPHQANNRIIEALSQRLNIGIDRFKVNLDRYGNTSAASIPIALDEAYRNGRIKSGDNILMVAFGGGLTWAACLVRWQ</sequence>
<dbReference type="GO" id="GO:0033818">
    <property type="term" value="F:beta-ketoacyl-acyl-carrier-protein synthase III activity"/>
    <property type="evidence" value="ECO:0007669"/>
    <property type="project" value="UniProtKB-UniRule"/>
</dbReference>
<feature type="active site" evidence="12">
    <location>
        <position position="118"/>
    </location>
</feature>
<evidence type="ECO:0000256" key="5">
    <source>
        <dbReference type="ARBA" id="ARBA00022679"/>
    </source>
</evidence>
<keyword evidence="9 12" id="KW-0511">Multifunctional enzyme</keyword>
<comment type="pathway">
    <text evidence="1 12">Lipid metabolism; fatty acid biosynthesis.</text>
</comment>
<proteinExistence type="inferred from homology"/>
<dbReference type="SUPFAM" id="SSF53901">
    <property type="entry name" value="Thiolase-like"/>
    <property type="match status" value="1"/>
</dbReference>
<feature type="region of interest" description="ACP-binding" evidence="12">
    <location>
        <begin position="260"/>
        <end position="264"/>
    </location>
</feature>
<keyword evidence="7 12" id="KW-0443">Lipid metabolism</keyword>
<comment type="subcellular location">
    <subcellularLocation>
        <location evidence="12">Cytoplasm</location>
    </subcellularLocation>
</comment>
<feature type="domain" description="Beta-ketoacyl-[acyl-carrier-protein] synthase III N-terminal" evidence="14">
    <location>
        <begin position="112"/>
        <end position="191"/>
    </location>
</feature>
<protein>
    <recommendedName>
        <fullName evidence="3 12">Beta-ketoacyl-[acyl-carrier-protein] synthase III</fullName>
        <shortName evidence="12">Beta-ketoacyl-ACP synthase III</shortName>
        <shortName evidence="12">KAS III</shortName>
        <ecNumber evidence="3 12">2.3.1.180</ecNumber>
    </recommendedName>
    <alternativeName>
        <fullName evidence="12">3-oxoacyl-[acyl-carrier-protein] synthase 3</fullName>
    </alternativeName>
    <alternativeName>
        <fullName evidence="12">3-oxoacyl-[acyl-carrier-protein] synthase III</fullName>
    </alternativeName>
</protein>
<organism evidence="15 16">
    <name type="scientific">Oceanipulchritudo coccoides</name>
    <dbReference type="NCBI Taxonomy" id="2706888"/>
    <lineage>
        <taxon>Bacteria</taxon>
        <taxon>Pseudomonadati</taxon>
        <taxon>Verrucomicrobiota</taxon>
        <taxon>Opitutia</taxon>
        <taxon>Puniceicoccales</taxon>
        <taxon>Oceanipulchritudinaceae</taxon>
        <taxon>Oceanipulchritudo</taxon>
    </lineage>
</organism>
<dbReference type="FunFam" id="3.40.47.10:FF:000004">
    <property type="entry name" value="3-oxoacyl-[acyl-carrier-protein] synthase 3"/>
    <property type="match status" value="1"/>
</dbReference>
<keyword evidence="10 12" id="KW-0012">Acyltransferase</keyword>
<comment type="subunit">
    <text evidence="12">Homodimer.</text>
</comment>
<keyword evidence="12" id="KW-0963">Cytoplasm</keyword>
<evidence type="ECO:0000256" key="12">
    <source>
        <dbReference type="HAMAP-Rule" id="MF_01815"/>
    </source>
</evidence>
<evidence type="ECO:0000256" key="4">
    <source>
        <dbReference type="ARBA" id="ARBA00022516"/>
    </source>
</evidence>
<dbReference type="NCBIfam" id="TIGR00747">
    <property type="entry name" value="fabH"/>
    <property type="match status" value="1"/>
</dbReference>
<evidence type="ECO:0000256" key="7">
    <source>
        <dbReference type="ARBA" id="ARBA00023098"/>
    </source>
</evidence>
<dbReference type="Proteomes" id="UP000478417">
    <property type="component" value="Unassembled WGS sequence"/>
</dbReference>
<evidence type="ECO:0000256" key="6">
    <source>
        <dbReference type="ARBA" id="ARBA00022832"/>
    </source>
</evidence>
<dbReference type="EC" id="2.3.1.180" evidence="3 12"/>
<keyword evidence="5 12" id="KW-0808">Transferase</keyword>
<feature type="active site" evidence="12">
    <location>
        <position position="289"/>
    </location>
</feature>
<dbReference type="GO" id="GO:0006633">
    <property type="term" value="P:fatty acid biosynthetic process"/>
    <property type="evidence" value="ECO:0007669"/>
    <property type="project" value="UniProtKB-UniRule"/>
</dbReference>
<dbReference type="AlphaFoldDB" id="A0A6B2LWX9"/>
<dbReference type="InterPro" id="IPR004655">
    <property type="entry name" value="FabH"/>
</dbReference>
<dbReference type="PANTHER" id="PTHR43091:SF1">
    <property type="entry name" value="BETA-KETOACYL-[ACYL-CARRIER-PROTEIN] SYNTHASE III, CHLOROPLASTIC"/>
    <property type="match status" value="1"/>
</dbReference>
<keyword evidence="8 12" id="KW-0275">Fatty acid biosynthesis</keyword>
<evidence type="ECO:0000256" key="10">
    <source>
        <dbReference type="ARBA" id="ARBA00023315"/>
    </source>
</evidence>
<dbReference type="HAMAP" id="MF_01815">
    <property type="entry name" value="FabH"/>
    <property type="match status" value="1"/>
</dbReference>
<accession>A0A6B2LWX9</accession>
<evidence type="ECO:0000259" key="14">
    <source>
        <dbReference type="Pfam" id="PF08545"/>
    </source>
</evidence>
<dbReference type="Pfam" id="PF08541">
    <property type="entry name" value="ACP_syn_III_C"/>
    <property type="match status" value="1"/>
</dbReference>
<dbReference type="InterPro" id="IPR013751">
    <property type="entry name" value="ACP_syn_III_N"/>
</dbReference>
<dbReference type="UniPathway" id="UPA00094"/>
<comment type="domain">
    <text evidence="12">The last Arg residue of the ACP-binding site is essential for the weak association between ACP/AcpP and FabH.</text>
</comment>
<dbReference type="InterPro" id="IPR016039">
    <property type="entry name" value="Thiolase-like"/>
</dbReference>
<comment type="function">
    <text evidence="12">Catalyzes the condensation reaction of fatty acid synthesis by the addition to an acyl acceptor of two carbons from malonyl-ACP. Catalyzes the first condensation reaction which initiates fatty acid synthesis and may therefore play a role in governing the total rate of fatty acid production. Possesses both acetoacetyl-ACP synthase and acetyl transacylase activities. Its substrate specificity determines the biosynthesis of branched-chain and/or straight-chain of fatty acids.</text>
</comment>
<gene>
    <name evidence="12" type="primary">fabH</name>
    <name evidence="15" type="ORF">G0Q06_01045</name>
</gene>
<dbReference type="InterPro" id="IPR013747">
    <property type="entry name" value="ACP_syn_III_C"/>
</dbReference>
<feature type="active site" evidence="12">
    <location>
        <position position="259"/>
    </location>
</feature>
<evidence type="ECO:0000259" key="13">
    <source>
        <dbReference type="Pfam" id="PF08541"/>
    </source>
</evidence>
<dbReference type="CDD" id="cd00830">
    <property type="entry name" value="KAS_III"/>
    <property type="match status" value="1"/>
</dbReference>
<evidence type="ECO:0000313" key="15">
    <source>
        <dbReference type="EMBL" id="NDV61028.1"/>
    </source>
</evidence>
<dbReference type="EMBL" id="JAAGNX010000001">
    <property type="protein sequence ID" value="NDV61028.1"/>
    <property type="molecule type" value="Genomic_DNA"/>
</dbReference>
<feature type="domain" description="Beta-ketoacyl-[acyl-carrier-protein] synthase III C-terminal" evidence="13">
    <location>
        <begin position="243"/>
        <end position="332"/>
    </location>
</feature>
<evidence type="ECO:0000256" key="9">
    <source>
        <dbReference type="ARBA" id="ARBA00023268"/>
    </source>
</evidence>
<evidence type="ECO:0000256" key="2">
    <source>
        <dbReference type="ARBA" id="ARBA00008642"/>
    </source>
</evidence>
<dbReference type="NCBIfam" id="NF006829">
    <property type="entry name" value="PRK09352.1"/>
    <property type="match status" value="1"/>
</dbReference>
<comment type="similarity">
    <text evidence="2 12">Belongs to the thiolase-like superfamily. FabH family.</text>
</comment>
<dbReference type="Pfam" id="PF08545">
    <property type="entry name" value="ACP_syn_III"/>
    <property type="match status" value="1"/>
</dbReference>
<dbReference type="Gene3D" id="3.40.47.10">
    <property type="match status" value="1"/>
</dbReference>
<name>A0A6B2LWX9_9BACT</name>
<evidence type="ECO:0000256" key="3">
    <source>
        <dbReference type="ARBA" id="ARBA00012333"/>
    </source>
</evidence>
<comment type="catalytic activity">
    <reaction evidence="11">
        <text>malonyl-[ACP] + acetyl-CoA + H(+) = 3-oxobutanoyl-[ACP] + CO2 + CoA</text>
        <dbReference type="Rhea" id="RHEA:12080"/>
        <dbReference type="Rhea" id="RHEA-COMP:9623"/>
        <dbReference type="Rhea" id="RHEA-COMP:9625"/>
        <dbReference type="ChEBI" id="CHEBI:15378"/>
        <dbReference type="ChEBI" id="CHEBI:16526"/>
        <dbReference type="ChEBI" id="CHEBI:57287"/>
        <dbReference type="ChEBI" id="CHEBI:57288"/>
        <dbReference type="ChEBI" id="CHEBI:78449"/>
        <dbReference type="ChEBI" id="CHEBI:78450"/>
        <dbReference type="EC" id="2.3.1.180"/>
    </reaction>
    <physiologicalReaction direction="left-to-right" evidence="11">
        <dbReference type="Rhea" id="RHEA:12081"/>
    </physiologicalReaction>
</comment>
<keyword evidence="16" id="KW-1185">Reference proteome</keyword>
<dbReference type="RefSeq" id="WP_163961578.1">
    <property type="nucleotide sequence ID" value="NZ_JAAGNX010000001.1"/>
</dbReference>
<comment type="caution">
    <text evidence="15">The sequence shown here is derived from an EMBL/GenBank/DDBJ whole genome shotgun (WGS) entry which is preliminary data.</text>
</comment>
<dbReference type="GO" id="GO:0004315">
    <property type="term" value="F:3-oxoacyl-[acyl-carrier-protein] synthase activity"/>
    <property type="evidence" value="ECO:0007669"/>
    <property type="project" value="InterPro"/>
</dbReference>
<reference evidence="15 16" key="1">
    <citation type="submission" date="2020-02" db="EMBL/GenBank/DDBJ databases">
        <title>Albibacoteraceae fam. nov., the first described family within the subdivision 4 Verrucomicrobia.</title>
        <authorList>
            <person name="Xi F."/>
        </authorList>
    </citation>
    <scope>NUCLEOTIDE SEQUENCE [LARGE SCALE GENOMIC DNA]</scope>
    <source>
        <strain evidence="15 16">CK1056</strain>
    </source>
</reference>
<keyword evidence="6 12" id="KW-0276">Fatty acid metabolism</keyword>
<evidence type="ECO:0000256" key="1">
    <source>
        <dbReference type="ARBA" id="ARBA00005194"/>
    </source>
</evidence>
<keyword evidence="4 12" id="KW-0444">Lipid biosynthesis</keyword>
<evidence type="ECO:0000256" key="8">
    <source>
        <dbReference type="ARBA" id="ARBA00023160"/>
    </source>
</evidence>
<dbReference type="PANTHER" id="PTHR43091">
    <property type="entry name" value="3-OXOACYL-[ACYL-CARRIER-PROTEIN] SYNTHASE"/>
    <property type="match status" value="1"/>
</dbReference>
<dbReference type="GO" id="GO:0005737">
    <property type="term" value="C:cytoplasm"/>
    <property type="evidence" value="ECO:0007669"/>
    <property type="project" value="UniProtKB-SubCell"/>
</dbReference>